<dbReference type="AlphaFoldDB" id="A0A0C4E2X5"/>
<dbReference type="EMBL" id="GL876970">
    <property type="protein sequence ID" value="KLU87774.1"/>
    <property type="molecule type" value="Genomic_DNA"/>
</dbReference>
<keyword evidence="3" id="KW-1185">Reference proteome</keyword>
<protein>
    <submittedName>
        <fullName evidence="1 2">Uncharacterized protein</fullName>
    </submittedName>
</protein>
<reference evidence="3" key="1">
    <citation type="submission" date="2010-05" db="EMBL/GenBank/DDBJ databases">
        <title>The genome sequence of Magnaporthe poae strain ATCC 64411.</title>
        <authorList>
            <person name="Ma L.-J."/>
            <person name="Dead R."/>
            <person name="Young S."/>
            <person name="Zeng Q."/>
            <person name="Koehrsen M."/>
            <person name="Alvarado L."/>
            <person name="Berlin A."/>
            <person name="Chapman S.B."/>
            <person name="Chen Z."/>
            <person name="Freedman E."/>
            <person name="Gellesch M."/>
            <person name="Goldberg J."/>
            <person name="Griggs A."/>
            <person name="Gujja S."/>
            <person name="Heilman E.R."/>
            <person name="Heiman D."/>
            <person name="Hepburn T."/>
            <person name="Howarth C."/>
            <person name="Jen D."/>
            <person name="Larson L."/>
            <person name="Mehta T."/>
            <person name="Neiman D."/>
            <person name="Pearson M."/>
            <person name="Roberts A."/>
            <person name="Saif S."/>
            <person name="Shea T."/>
            <person name="Shenoy N."/>
            <person name="Sisk P."/>
            <person name="Stolte C."/>
            <person name="Sykes S."/>
            <person name="Walk T."/>
            <person name="White J."/>
            <person name="Yandava C."/>
            <person name="Haas B."/>
            <person name="Nusbaum C."/>
            <person name="Birren B."/>
        </authorList>
    </citation>
    <scope>NUCLEOTIDE SEQUENCE [LARGE SCALE GENOMIC DNA]</scope>
    <source>
        <strain evidence="3">ATCC 64411 / 73-15</strain>
    </source>
</reference>
<dbReference type="VEuPathDB" id="FungiDB:MAPG_06767"/>
<evidence type="ECO:0000313" key="1">
    <source>
        <dbReference type="EMBL" id="KLU87774.1"/>
    </source>
</evidence>
<name>A0A0C4E2X5_MAGP6</name>
<evidence type="ECO:0000313" key="3">
    <source>
        <dbReference type="Proteomes" id="UP000011715"/>
    </source>
</evidence>
<reference evidence="1" key="2">
    <citation type="submission" date="2010-05" db="EMBL/GenBank/DDBJ databases">
        <title>The Genome Sequence of Magnaporthe poae strain ATCC 64411.</title>
        <authorList>
            <consortium name="The Broad Institute Genome Sequencing Platform"/>
            <consortium name="Broad Institute Genome Sequencing Center for Infectious Disease"/>
            <person name="Ma L.-J."/>
            <person name="Dead R."/>
            <person name="Young S."/>
            <person name="Zeng Q."/>
            <person name="Koehrsen M."/>
            <person name="Alvarado L."/>
            <person name="Berlin A."/>
            <person name="Chapman S.B."/>
            <person name="Chen Z."/>
            <person name="Freedman E."/>
            <person name="Gellesch M."/>
            <person name="Goldberg J."/>
            <person name="Griggs A."/>
            <person name="Gujja S."/>
            <person name="Heilman E.R."/>
            <person name="Heiman D."/>
            <person name="Hepburn T."/>
            <person name="Howarth C."/>
            <person name="Jen D."/>
            <person name="Larson L."/>
            <person name="Mehta T."/>
            <person name="Neiman D."/>
            <person name="Pearson M."/>
            <person name="Roberts A."/>
            <person name="Saif S."/>
            <person name="Shea T."/>
            <person name="Shenoy N."/>
            <person name="Sisk P."/>
            <person name="Stolte C."/>
            <person name="Sykes S."/>
            <person name="Walk T."/>
            <person name="White J."/>
            <person name="Yandava C."/>
            <person name="Haas B."/>
            <person name="Nusbaum C."/>
            <person name="Birren B."/>
        </authorList>
    </citation>
    <scope>NUCLEOTIDE SEQUENCE</scope>
    <source>
        <strain evidence="1">ATCC 64411</strain>
    </source>
</reference>
<dbReference type="EnsemblFungi" id="MAPG_06767T0">
    <property type="protein sequence ID" value="MAPG_06767T0"/>
    <property type="gene ID" value="MAPG_06767"/>
</dbReference>
<proteinExistence type="predicted"/>
<dbReference type="EMBL" id="ADBL01001634">
    <property type="status" value="NOT_ANNOTATED_CDS"/>
    <property type="molecule type" value="Genomic_DNA"/>
</dbReference>
<reference evidence="2" key="5">
    <citation type="submission" date="2015-06" db="UniProtKB">
        <authorList>
            <consortium name="EnsemblFungi"/>
        </authorList>
    </citation>
    <scope>IDENTIFICATION</scope>
    <source>
        <strain evidence="2">ATCC 64411</strain>
    </source>
</reference>
<reference evidence="1" key="3">
    <citation type="submission" date="2011-03" db="EMBL/GenBank/DDBJ databases">
        <title>Annotation of Magnaporthe poae ATCC 64411.</title>
        <authorList>
            <person name="Ma L.-J."/>
            <person name="Dead R."/>
            <person name="Young S.K."/>
            <person name="Zeng Q."/>
            <person name="Gargeya S."/>
            <person name="Fitzgerald M."/>
            <person name="Haas B."/>
            <person name="Abouelleil A."/>
            <person name="Alvarado L."/>
            <person name="Arachchi H.M."/>
            <person name="Berlin A."/>
            <person name="Brown A."/>
            <person name="Chapman S.B."/>
            <person name="Chen Z."/>
            <person name="Dunbar C."/>
            <person name="Freedman E."/>
            <person name="Gearin G."/>
            <person name="Gellesch M."/>
            <person name="Goldberg J."/>
            <person name="Griggs A."/>
            <person name="Gujja S."/>
            <person name="Heiman D."/>
            <person name="Howarth C."/>
            <person name="Larson L."/>
            <person name="Lui A."/>
            <person name="MacDonald P.J.P."/>
            <person name="Mehta T."/>
            <person name="Montmayeur A."/>
            <person name="Murphy C."/>
            <person name="Neiman D."/>
            <person name="Pearson M."/>
            <person name="Priest M."/>
            <person name="Roberts A."/>
            <person name="Saif S."/>
            <person name="Shea T."/>
            <person name="Shenoy N."/>
            <person name="Sisk P."/>
            <person name="Stolte C."/>
            <person name="Sykes S."/>
            <person name="Yandava C."/>
            <person name="Wortman J."/>
            <person name="Nusbaum C."/>
            <person name="Birren B."/>
        </authorList>
    </citation>
    <scope>NUCLEOTIDE SEQUENCE</scope>
    <source>
        <strain evidence="1">ATCC 64411</strain>
    </source>
</reference>
<dbReference type="Proteomes" id="UP000011715">
    <property type="component" value="Unassembled WGS sequence"/>
</dbReference>
<gene>
    <name evidence="1" type="ORF">MAPG_06767</name>
</gene>
<sequence>MLAIGTPITRLPTYPIGLSSVLGTSCVFIIWAPPTPSCRGTRVFTWGFPLCVHGITSQTRWISRSLCGPLLINARTALWSGIIVRRCSVADMGASGVLKPAASMPLRMLWPG</sequence>
<organism evidence="2 3">
    <name type="scientific">Magnaporthiopsis poae (strain ATCC 64411 / 73-15)</name>
    <name type="common">Kentucky bluegrass fungus</name>
    <name type="synonym">Magnaporthe poae</name>
    <dbReference type="NCBI Taxonomy" id="644358"/>
    <lineage>
        <taxon>Eukaryota</taxon>
        <taxon>Fungi</taxon>
        <taxon>Dikarya</taxon>
        <taxon>Ascomycota</taxon>
        <taxon>Pezizomycotina</taxon>
        <taxon>Sordariomycetes</taxon>
        <taxon>Sordariomycetidae</taxon>
        <taxon>Magnaporthales</taxon>
        <taxon>Magnaporthaceae</taxon>
        <taxon>Magnaporthiopsis</taxon>
    </lineage>
</organism>
<accession>A0A0C4E2X5</accession>
<evidence type="ECO:0000313" key="2">
    <source>
        <dbReference type="EnsemblFungi" id="MAPG_06767T0"/>
    </source>
</evidence>
<reference evidence="2" key="4">
    <citation type="journal article" date="2015" name="G3 (Bethesda)">
        <title>Genome sequences of three phytopathogenic species of the Magnaporthaceae family of fungi.</title>
        <authorList>
            <person name="Okagaki L.H."/>
            <person name="Nunes C.C."/>
            <person name="Sailsbery J."/>
            <person name="Clay B."/>
            <person name="Brown D."/>
            <person name="John T."/>
            <person name="Oh Y."/>
            <person name="Young N."/>
            <person name="Fitzgerald M."/>
            <person name="Haas B.J."/>
            <person name="Zeng Q."/>
            <person name="Young S."/>
            <person name="Adiconis X."/>
            <person name="Fan L."/>
            <person name="Levin J.Z."/>
            <person name="Mitchell T.K."/>
            <person name="Okubara P.A."/>
            <person name="Farman M.L."/>
            <person name="Kohn L.M."/>
            <person name="Birren B."/>
            <person name="Ma L.-J."/>
            <person name="Dean R.A."/>
        </authorList>
    </citation>
    <scope>NUCLEOTIDE SEQUENCE</scope>
    <source>
        <strain evidence="2">ATCC 64411 / 73-15</strain>
    </source>
</reference>